<sequence length="421" mass="44297">MADRHTQSRRGYLKAVGVASAIGLTGLSGCVDRLTGSGGSGPINFGSILPITGDLSDFGSGMQKGVNLAVEDMNDAGGPLGRTVEHSGKDSETDAQKAKNKYETLVSENEIVGFVGAASSGVSVPLAKTIASDQVMQVSPASTSPVLKNLGFGDPDDTKYFARTAPNDSQQGIIMGMAMNEFVNAKSAAFLHVNNAYGEGLAKKAQENFNGETLQLVPYSSKTSDYTSTLDKLFKGNPDAVGFVGYPESGRSILQTWKGGGYGGNWVLSEGLNSTEFFGKIPDIVNGMYVSSPDPESTKGADKFKKAFGGEPKVFSPHSYDAAFLMGLAIHKAGEASGTAIAQNIQSISRPDGETVTVGEFDKAKKALDEDKAINYAGASSPVDLNKNLEPLNRFAILQVENNATVKSVKTVPRSFFEGKV</sequence>
<dbReference type="Proteomes" id="UP001596417">
    <property type="component" value="Unassembled WGS sequence"/>
</dbReference>
<organism evidence="3 4">
    <name type="scientific">Halocatena marina</name>
    <dbReference type="NCBI Taxonomy" id="2934937"/>
    <lineage>
        <taxon>Archaea</taxon>
        <taxon>Methanobacteriati</taxon>
        <taxon>Methanobacteriota</taxon>
        <taxon>Stenosarchaea group</taxon>
        <taxon>Halobacteria</taxon>
        <taxon>Halobacteriales</taxon>
        <taxon>Natronomonadaceae</taxon>
        <taxon>Halocatena</taxon>
    </lineage>
</organism>
<comment type="caution">
    <text evidence="3">The sequence shown here is derived from an EMBL/GenBank/DDBJ whole genome shotgun (WGS) entry which is preliminary data.</text>
</comment>
<dbReference type="GeneID" id="76199367"/>
<dbReference type="InterPro" id="IPR028082">
    <property type="entry name" value="Peripla_BP_I"/>
</dbReference>
<proteinExistence type="predicted"/>
<dbReference type="Pfam" id="PF13458">
    <property type="entry name" value="Peripla_BP_6"/>
    <property type="match status" value="1"/>
</dbReference>
<evidence type="ECO:0000259" key="2">
    <source>
        <dbReference type="Pfam" id="PF13458"/>
    </source>
</evidence>
<dbReference type="AlphaFoldDB" id="A0ABD5YNV3"/>
<dbReference type="PROSITE" id="PS51257">
    <property type="entry name" value="PROKAR_LIPOPROTEIN"/>
    <property type="match status" value="1"/>
</dbReference>
<feature type="domain" description="Leucine-binding protein" evidence="2">
    <location>
        <begin position="42"/>
        <end position="349"/>
    </location>
</feature>
<dbReference type="CDD" id="cd06346">
    <property type="entry name" value="PBP1_ABC_ligand_binding-like"/>
    <property type="match status" value="1"/>
</dbReference>
<evidence type="ECO:0000313" key="4">
    <source>
        <dbReference type="Proteomes" id="UP001596417"/>
    </source>
</evidence>
<accession>A0ABD5YNV3</accession>
<evidence type="ECO:0000313" key="3">
    <source>
        <dbReference type="EMBL" id="MFC7189806.1"/>
    </source>
</evidence>
<keyword evidence="1" id="KW-0732">Signal</keyword>
<dbReference type="PANTHER" id="PTHR30483:SF6">
    <property type="entry name" value="PERIPLASMIC BINDING PROTEIN OF ABC TRANSPORTER FOR NATURAL AMINO ACIDS"/>
    <property type="match status" value="1"/>
</dbReference>
<dbReference type="PANTHER" id="PTHR30483">
    <property type="entry name" value="LEUCINE-SPECIFIC-BINDING PROTEIN"/>
    <property type="match status" value="1"/>
</dbReference>
<dbReference type="InterPro" id="IPR051010">
    <property type="entry name" value="BCAA_transport"/>
</dbReference>
<protein>
    <submittedName>
        <fullName evidence="3">ABC transporter substrate-binding protein</fullName>
    </submittedName>
</protein>
<evidence type="ECO:0000256" key="1">
    <source>
        <dbReference type="ARBA" id="ARBA00022729"/>
    </source>
</evidence>
<dbReference type="InterPro" id="IPR028081">
    <property type="entry name" value="Leu-bd"/>
</dbReference>
<dbReference type="RefSeq" id="WP_248906046.1">
    <property type="nucleotide sequence ID" value="NZ_CP109979.1"/>
</dbReference>
<name>A0ABD5YNV3_9EURY</name>
<dbReference type="Gene3D" id="3.40.50.2300">
    <property type="match status" value="2"/>
</dbReference>
<reference evidence="3 4" key="1">
    <citation type="journal article" date="2019" name="Int. J. Syst. Evol. Microbiol.">
        <title>The Global Catalogue of Microorganisms (GCM) 10K type strain sequencing project: providing services to taxonomists for standard genome sequencing and annotation.</title>
        <authorList>
            <consortium name="The Broad Institute Genomics Platform"/>
            <consortium name="The Broad Institute Genome Sequencing Center for Infectious Disease"/>
            <person name="Wu L."/>
            <person name="Ma J."/>
        </authorList>
    </citation>
    <scope>NUCLEOTIDE SEQUENCE [LARGE SCALE GENOMIC DNA]</scope>
    <source>
        <strain evidence="3 4">RDMS1</strain>
    </source>
</reference>
<dbReference type="EMBL" id="JBHTAX010000001">
    <property type="protein sequence ID" value="MFC7189806.1"/>
    <property type="molecule type" value="Genomic_DNA"/>
</dbReference>
<dbReference type="SUPFAM" id="SSF53822">
    <property type="entry name" value="Periplasmic binding protein-like I"/>
    <property type="match status" value="1"/>
</dbReference>
<keyword evidence="4" id="KW-1185">Reference proteome</keyword>
<gene>
    <name evidence="3" type="ORF">ACFQL7_08010</name>
</gene>